<keyword evidence="2 4" id="KW-1133">Transmembrane helix</keyword>
<dbReference type="Gene3D" id="1.20.1250.20">
    <property type="entry name" value="MFS general substrate transporter like domains"/>
    <property type="match status" value="1"/>
</dbReference>
<feature type="transmembrane region" description="Helical" evidence="4">
    <location>
        <begin position="137"/>
        <end position="155"/>
    </location>
</feature>
<evidence type="ECO:0000256" key="1">
    <source>
        <dbReference type="ARBA" id="ARBA00022692"/>
    </source>
</evidence>
<dbReference type="GO" id="GO:0022857">
    <property type="term" value="F:transmembrane transporter activity"/>
    <property type="evidence" value="ECO:0007669"/>
    <property type="project" value="InterPro"/>
</dbReference>
<feature type="transmembrane region" description="Helical" evidence="4">
    <location>
        <begin position="72"/>
        <end position="95"/>
    </location>
</feature>
<dbReference type="AlphaFoldDB" id="A0A437MML3"/>
<dbReference type="InterPro" id="IPR050327">
    <property type="entry name" value="Proton-linked_MCT"/>
</dbReference>
<keyword evidence="1 4" id="KW-0812">Transmembrane</keyword>
<feature type="domain" description="Major facilitator superfamily (MFS) profile" evidence="5">
    <location>
        <begin position="8"/>
        <end position="405"/>
    </location>
</feature>
<comment type="caution">
    <text evidence="6">The sequence shown here is derived from an EMBL/GenBank/DDBJ whole genome shotgun (WGS) entry which is preliminary data.</text>
</comment>
<dbReference type="InterPro" id="IPR036259">
    <property type="entry name" value="MFS_trans_sf"/>
</dbReference>
<protein>
    <submittedName>
        <fullName evidence="6">MFS transporter</fullName>
    </submittedName>
</protein>
<dbReference type="PANTHER" id="PTHR11360:SF284">
    <property type="entry name" value="EG:103B4.3 PROTEIN-RELATED"/>
    <property type="match status" value="1"/>
</dbReference>
<proteinExistence type="predicted"/>
<dbReference type="CDD" id="cd17355">
    <property type="entry name" value="MFS_YcxA_like"/>
    <property type="match status" value="1"/>
</dbReference>
<feature type="transmembrane region" description="Helical" evidence="4">
    <location>
        <begin position="307"/>
        <end position="330"/>
    </location>
</feature>
<dbReference type="PANTHER" id="PTHR11360">
    <property type="entry name" value="MONOCARBOXYLATE TRANSPORTER"/>
    <property type="match status" value="1"/>
</dbReference>
<dbReference type="PROSITE" id="PS50850">
    <property type="entry name" value="MFS"/>
    <property type="match status" value="1"/>
</dbReference>
<dbReference type="RefSeq" id="WP_127785326.1">
    <property type="nucleotide sequence ID" value="NZ_SACL01000001.1"/>
</dbReference>
<accession>A0A437MML3</accession>
<feature type="transmembrane region" description="Helical" evidence="4">
    <location>
        <begin position="40"/>
        <end position="60"/>
    </location>
</feature>
<dbReference type="InterPro" id="IPR011701">
    <property type="entry name" value="MFS"/>
</dbReference>
<feature type="transmembrane region" description="Helical" evidence="4">
    <location>
        <begin position="256"/>
        <end position="275"/>
    </location>
</feature>
<name>A0A437MML3_9PROT</name>
<feature type="transmembrane region" description="Helical" evidence="4">
    <location>
        <begin position="101"/>
        <end position="125"/>
    </location>
</feature>
<evidence type="ECO:0000313" key="6">
    <source>
        <dbReference type="EMBL" id="RVT98856.1"/>
    </source>
</evidence>
<feature type="transmembrane region" description="Helical" evidence="4">
    <location>
        <begin position="371"/>
        <end position="396"/>
    </location>
</feature>
<evidence type="ECO:0000313" key="7">
    <source>
        <dbReference type="Proteomes" id="UP000282957"/>
    </source>
</evidence>
<feature type="transmembrane region" description="Helical" evidence="4">
    <location>
        <begin position="342"/>
        <end position="365"/>
    </location>
</feature>
<organism evidence="6 7">
    <name type="scientific">Rhodovarius crocodyli</name>
    <dbReference type="NCBI Taxonomy" id="1979269"/>
    <lineage>
        <taxon>Bacteria</taxon>
        <taxon>Pseudomonadati</taxon>
        <taxon>Pseudomonadota</taxon>
        <taxon>Alphaproteobacteria</taxon>
        <taxon>Acetobacterales</taxon>
        <taxon>Roseomonadaceae</taxon>
        <taxon>Rhodovarius</taxon>
    </lineage>
</organism>
<dbReference type="SUPFAM" id="SSF103473">
    <property type="entry name" value="MFS general substrate transporter"/>
    <property type="match status" value="1"/>
</dbReference>
<evidence type="ECO:0000256" key="2">
    <source>
        <dbReference type="ARBA" id="ARBA00022989"/>
    </source>
</evidence>
<dbReference type="EMBL" id="SACL01000001">
    <property type="protein sequence ID" value="RVT98856.1"/>
    <property type="molecule type" value="Genomic_DNA"/>
</dbReference>
<dbReference type="Proteomes" id="UP000282957">
    <property type="component" value="Unassembled WGS sequence"/>
</dbReference>
<feature type="transmembrane region" description="Helical" evidence="4">
    <location>
        <begin position="167"/>
        <end position="186"/>
    </location>
</feature>
<gene>
    <name evidence="6" type="ORF">EOD42_01715</name>
</gene>
<feature type="transmembrane region" description="Helical" evidence="4">
    <location>
        <begin position="218"/>
        <end position="236"/>
    </location>
</feature>
<keyword evidence="7" id="KW-1185">Reference proteome</keyword>
<evidence type="ECO:0000256" key="4">
    <source>
        <dbReference type="SAM" id="Phobius"/>
    </source>
</evidence>
<feature type="transmembrane region" description="Helical" evidence="4">
    <location>
        <begin position="282"/>
        <end position="301"/>
    </location>
</feature>
<sequence>MSRIDAQARMILAGTAFTLSIAMGLRQSIGLFMPDVTRELGISVSDFTLAIAMQNLAWGLGQPVVGALVPRIGFRPILVGTAALYVLGMVCFALSQGQLGVMMGAGILMGLSLAGTASAMAMAVASRPVPLAVRSTVLGVVSAAGSLGAMIAAPIGQGLLQGYGWRAGVWGFAALAALMIPAAFMASRVDRVTVSTAARDAERNGREVLREAMRNPRYLTMVFAYSVCGLQLVFLTTHLPSYLVLCGMDPMLGAKALATIGAFNVLGSLAAGWAGQRASKPLMLGCIYTARSLVLLWYFATPPSPEATLVFAAFMGFLWLGVAPLLAGAVGEMYGLRWQPMLQGIAFMSHQVGSFLGAFGGGLLFDWLGNYTLAVQLGVGMGLFAGIMQIGFSGAWPGRRRERLA</sequence>
<keyword evidence="3 4" id="KW-0472">Membrane</keyword>
<dbReference type="Pfam" id="PF07690">
    <property type="entry name" value="MFS_1"/>
    <property type="match status" value="1"/>
</dbReference>
<reference evidence="6 7" key="1">
    <citation type="submission" date="2019-01" db="EMBL/GenBank/DDBJ databases">
        <authorList>
            <person name="Chen W.-M."/>
        </authorList>
    </citation>
    <scope>NUCLEOTIDE SEQUENCE [LARGE SCALE GENOMIC DNA]</scope>
    <source>
        <strain evidence="6 7">CCP-6</strain>
    </source>
</reference>
<dbReference type="OrthoDB" id="146345at2"/>
<dbReference type="InterPro" id="IPR020846">
    <property type="entry name" value="MFS_dom"/>
</dbReference>
<evidence type="ECO:0000259" key="5">
    <source>
        <dbReference type="PROSITE" id="PS50850"/>
    </source>
</evidence>
<evidence type="ECO:0000256" key="3">
    <source>
        <dbReference type="ARBA" id="ARBA00023136"/>
    </source>
</evidence>